<evidence type="ECO:0000259" key="1">
    <source>
        <dbReference type="Pfam" id="PF00651"/>
    </source>
</evidence>
<feature type="domain" description="BTB" evidence="1">
    <location>
        <begin position="71"/>
        <end position="109"/>
    </location>
</feature>
<dbReference type="PANTHER" id="PTHR47022">
    <property type="entry name" value="BTB AND MATH DOMAIN-CONTAINING PROTEIN 36-RELATED"/>
    <property type="match status" value="1"/>
</dbReference>
<dbReference type="Pfam" id="PF00651">
    <property type="entry name" value="BTB"/>
    <property type="match status" value="1"/>
</dbReference>
<dbReference type="Gene3D" id="3.30.710.10">
    <property type="entry name" value="Potassium Channel Kv1.1, Chain A"/>
    <property type="match status" value="1"/>
</dbReference>
<reference evidence="2" key="1">
    <citation type="submission" date="2023-10" db="EMBL/GenBank/DDBJ databases">
        <title>Genome assembly of Pristionchus species.</title>
        <authorList>
            <person name="Yoshida K."/>
            <person name="Sommer R.J."/>
        </authorList>
    </citation>
    <scope>NUCLEOTIDE SEQUENCE</scope>
    <source>
        <strain evidence="2">RS0144</strain>
    </source>
</reference>
<evidence type="ECO:0000313" key="3">
    <source>
        <dbReference type="Proteomes" id="UP001432027"/>
    </source>
</evidence>
<evidence type="ECO:0000313" key="2">
    <source>
        <dbReference type="EMBL" id="GMT01649.1"/>
    </source>
</evidence>
<comment type="caution">
    <text evidence="2">The sequence shown here is derived from an EMBL/GenBank/DDBJ whole genome shotgun (WGS) entry which is preliminary data.</text>
</comment>
<dbReference type="AlphaFoldDB" id="A0AAV5U5F1"/>
<organism evidence="2 3">
    <name type="scientific">Pristionchus entomophagus</name>
    <dbReference type="NCBI Taxonomy" id="358040"/>
    <lineage>
        <taxon>Eukaryota</taxon>
        <taxon>Metazoa</taxon>
        <taxon>Ecdysozoa</taxon>
        <taxon>Nematoda</taxon>
        <taxon>Chromadorea</taxon>
        <taxon>Rhabditida</taxon>
        <taxon>Rhabditina</taxon>
        <taxon>Diplogasteromorpha</taxon>
        <taxon>Diplogasteroidea</taxon>
        <taxon>Neodiplogasteridae</taxon>
        <taxon>Pristionchus</taxon>
    </lineage>
</organism>
<dbReference type="PANTHER" id="PTHR47022:SF1">
    <property type="entry name" value="BTB AND MATH DOMAIN-CONTAINING PROTEIN 36-RELATED"/>
    <property type="match status" value="1"/>
</dbReference>
<protein>
    <recommendedName>
        <fullName evidence="1">BTB domain-containing protein</fullName>
    </recommendedName>
</protein>
<sequence>MCPLNLGAHGPCKSLTGENTYNNENPSWGTSWKNLINEKKGFIKNDKIVVEVRFILTKIVGIGTKPLIDFTNAMFYDNFDEKHKKEIPLKDVNREEFIELLNVIYPSCAKIT</sequence>
<dbReference type="Proteomes" id="UP001432027">
    <property type="component" value="Unassembled WGS sequence"/>
</dbReference>
<name>A0AAV5U5F1_9BILA</name>
<dbReference type="InterPro" id="IPR011333">
    <property type="entry name" value="SKP1/BTB/POZ_sf"/>
</dbReference>
<gene>
    <name evidence="2" type="ORF">PENTCL1PPCAC_23823</name>
</gene>
<dbReference type="InterPro" id="IPR000210">
    <property type="entry name" value="BTB/POZ_dom"/>
</dbReference>
<proteinExistence type="predicted"/>
<feature type="non-terminal residue" evidence="2">
    <location>
        <position position="112"/>
    </location>
</feature>
<accession>A0AAV5U5F1</accession>
<keyword evidence="3" id="KW-1185">Reference proteome</keyword>
<dbReference type="EMBL" id="BTSX01000005">
    <property type="protein sequence ID" value="GMT01649.1"/>
    <property type="molecule type" value="Genomic_DNA"/>
</dbReference>